<protein>
    <recommendedName>
        <fullName evidence="8">Nickel/cobalt efflux system</fullName>
    </recommendedName>
</protein>
<dbReference type="Pfam" id="PF03824">
    <property type="entry name" value="NicO"/>
    <property type="match status" value="1"/>
</dbReference>
<comment type="subcellular location">
    <subcellularLocation>
        <location evidence="8">Cell membrane</location>
        <topology evidence="8">Multi-pass membrane protein</topology>
    </subcellularLocation>
    <subcellularLocation>
        <location evidence="1">Endomembrane system</location>
        <topology evidence="1">Multi-pass membrane protein</topology>
    </subcellularLocation>
</comment>
<keyword evidence="3 8" id="KW-0813">Transport</keyword>
<feature type="transmembrane region" description="Helical" evidence="8">
    <location>
        <begin position="276"/>
        <end position="299"/>
    </location>
</feature>
<dbReference type="InterPro" id="IPR004688">
    <property type="entry name" value="Ni/Co_transpt"/>
</dbReference>
<reference evidence="10" key="1">
    <citation type="journal article" date="2021" name="ISME J.">
        <title>Evolutionary origin and ecological implication of a unique nif island in free-living Bradyrhizobium lineages.</title>
        <authorList>
            <person name="Tao J."/>
        </authorList>
    </citation>
    <scope>NUCLEOTIDE SEQUENCE [LARGE SCALE GENOMIC DNA]</scope>
    <source>
        <strain evidence="10">SZCCT0094</strain>
    </source>
</reference>
<dbReference type="EMBL" id="JAFCLK010000061">
    <property type="protein sequence ID" value="MBR1141308.1"/>
    <property type="molecule type" value="Genomic_DNA"/>
</dbReference>
<name>A0ABS5GJ72_9BRAD</name>
<evidence type="ECO:0000256" key="5">
    <source>
        <dbReference type="ARBA" id="ARBA00022692"/>
    </source>
</evidence>
<dbReference type="InterPro" id="IPR011541">
    <property type="entry name" value="Ni/Co_transpt_high_affinity"/>
</dbReference>
<dbReference type="RefSeq" id="WP_172240604.1">
    <property type="nucleotide sequence ID" value="NZ_JABFDP010000027.1"/>
</dbReference>
<dbReference type="NCBIfam" id="TIGR00802">
    <property type="entry name" value="nico"/>
    <property type="match status" value="1"/>
</dbReference>
<evidence type="ECO:0000256" key="6">
    <source>
        <dbReference type="ARBA" id="ARBA00022989"/>
    </source>
</evidence>
<feature type="transmembrane region" description="Helical" evidence="8">
    <location>
        <begin position="241"/>
        <end position="264"/>
    </location>
</feature>
<evidence type="ECO:0000313" key="10">
    <source>
        <dbReference type="Proteomes" id="UP001314635"/>
    </source>
</evidence>
<feature type="transmembrane region" description="Helical" evidence="8">
    <location>
        <begin position="140"/>
        <end position="160"/>
    </location>
</feature>
<evidence type="ECO:0000256" key="1">
    <source>
        <dbReference type="ARBA" id="ARBA00004127"/>
    </source>
</evidence>
<keyword evidence="6 8" id="KW-1133">Transmembrane helix</keyword>
<gene>
    <name evidence="9" type="ORF">JQ619_36735</name>
</gene>
<sequence>MTIFPIDHPQPPRAAPAWLQTAGGRNVALLAGLVLANALAWAWAFALYADRPAIVGTAMLAWLLGLRHAVDADHIAAIDNVVRKLVQEGDTPRAAGLYFALGHSSVVVIATIIVSLVAGADLLSGDSAIRAIGGAIGTSVSAGFLLLIAFANLVLFVNLWRRPAVSQQSEMADTANAGRGVLIRLLRPVLRLVDRAWHMYPLGFLFGLGFDTASEIGLLSLSATEAARGASLAHVLVFPALFAAAMATVDTADSMLMVGAYRWALTDPARKRRYNLVITGTSVAIALVIGGVEAVTLLAPRLGAQGGWTDVAVALGDDIGNLGIVAVGLFGLIWAGAVLLGRRRGSERRPCDALASTHAAALNPRAPPGGMPGAK</sequence>
<comment type="caution">
    <text evidence="9">The sequence shown here is derived from an EMBL/GenBank/DDBJ whole genome shotgun (WGS) entry which is preliminary data.</text>
</comment>
<feature type="transmembrane region" description="Helical" evidence="8">
    <location>
        <begin position="319"/>
        <end position="340"/>
    </location>
</feature>
<feature type="transmembrane region" description="Helical" evidence="8">
    <location>
        <begin position="97"/>
        <end position="120"/>
    </location>
</feature>
<proteinExistence type="inferred from homology"/>
<keyword evidence="10" id="KW-1185">Reference proteome</keyword>
<organism evidence="9 10">
    <name type="scientific">Bradyrhizobium denitrificans</name>
    <dbReference type="NCBI Taxonomy" id="2734912"/>
    <lineage>
        <taxon>Bacteria</taxon>
        <taxon>Pseudomonadati</taxon>
        <taxon>Pseudomonadota</taxon>
        <taxon>Alphaproteobacteria</taxon>
        <taxon>Hyphomicrobiales</taxon>
        <taxon>Nitrobacteraceae</taxon>
        <taxon>Bradyrhizobium</taxon>
    </lineage>
</organism>
<evidence type="ECO:0000256" key="7">
    <source>
        <dbReference type="ARBA" id="ARBA00023136"/>
    </source>
</evidence>
<feature type="transmembrane region" description="Helical" evidence="8">
    <location>
        <begin position="200"/>
        <end position="221"/>
    </location>
</feature>
<evidence type="ECO:0000256" key="2">
    <source>
        <dbReference type="ARBA" id="ARBA00010892"/>
    </source>
</evidence>
<accession>A0ABS5GJ72</accession>
<evidence type="ECO:0000256" key="8">
    <source>
        <dbReference type="RuleBase" id="RU362101"/>
    </source>
</evidence>
<keyword evidence="5 8" id="KW-0812">Transmembrane</keyword>
<evidence type="ECO:0000313" key="9">
    <source>
        <dbReference type="EMBL" id="MBR1141308.1"/>
    </source>
</evidence>
<dbReference type="PANTHER" id="PTHR31611">
    <property type="entry name" value="HIGH-AFFINITY NICKEL TRANSPORT PROTEIN NIC1"/>
    <property type="match status" value="1"/>
</dbReference>
<evidence type="ECO:0000256" key="3">
    <source>
        <dbReference type="ARBA" id="ARBA00022448"/>
    </source>
</evidence>
<comment type="similarity">
    <text evidence="2 8">Belongs to the NiCoT transporter (TC 2.A.52) family.</text>
</comment>
<dbReference type="PANTHER" id="PTHR31611:SF0">
    <property type="entry name" value="HIGH-AFFINITY NICKEL TRANSPORT PROTEIN NIC1"/>
    <property type="match status" value="1"/>
</dbReference>
<dbReference type="Proteomes" id="UP001314635">
    <property type="component" value="Unassembled WGS sequence"/>
</dbReference>
<feature type="transmembrane region" description="Helical" evidence="8">
    <location>
        <begin position="27"/>
        <end position="49"/>
    </location>
</feature>
<keyword evidence="4" id="KW-0533">Nickel</keyword>
<keyword evidence="7 8" id="KW-0472">Membrane</keyword>
<evidence type="ECO:0000256" key="4">
    <source>
        <dbReference type="ARBA" id="ARBA00022596"/>
    </source>
</evidence>